<proteinExistence type="predicted"/>
<organism evidence="1">
    <name type="scientific">Oryza barthii</name>
    <dbReference type="NCBI Taxonomy" id="65489"/>
    <lineage>
        <taxon>Eukaryota</taxon>
        <taxon>Viridiplantae</taxon>
        <taxon>Streptophyta</taxon>
        <taxon>Embryophyta</taxon>
        <taxon>Tracheophyta</taxon>
        <taxon>Spermatophyta</taxon>
        <taxon>Magnoliopsida</taxon>
        <taxon>Liliopsida</taxon>
        <taxon>Poales</taxon>
        <taxon>Poaceae</taxon>
        <taxon>BOP clade</taxon>
        <taxon>Oryzoideae</taxon>
        <taxon>Oryzeae</taxon>
        <taxon>Oryzinae</taxon>
        <taxon>Oryza</taxon>
    </lineage>
</organism>
<protein>
    <submittedName>
        <fullName evidence="1">Uncharacterized protein</fullName>
    </submittedName>
</protein>
<evidence type="ECO:0000313" key="2">
    <source>
        <dbReference type="Proteomes" id="UP000026960"/>
    </source>
</evidence>
<dbReference type="Gramene" id="OBART09G02670.1">
    <property type="protein sequence ID" value="OBART09G02670.1"/>
    <property type="gene ID" value="OBART09G02670"/>
</dbReference>
<reference evidence="1" key="1">
    <citation type="journal article" date="2009" name="Rice">
        <title>De Novo Next Generation Sequencing of Plant Genomes.</title>
        <authorList>
            <person name="Rounsley S."/>
            <person name="Marri P.R."/>
            <person name="Yu Y."/>
            <person name="He R."/>
            <person name="Sisneros N."/>
            <person name="Goicoechea J.L."/>
            <person name="Lee S.J."/>
            <person name="Angelova A."/>
            <person name="Kudrna D."/>
            <person name="Luo M."/>
            <person name="Affourtit J."/>
            <person name="Desany B."/>
            <person name="Knight J."/>
            <person name="Niazi F."/>
            <person name="Egholm M."/>
            <person name="Wing R.A."/>
        </authorList>
    </citation>
    <scope>NUCLEOTIDE SEQUENCE [LARGE SCALE GENOMIC DNA]</scope>
    <source>
        <strain evidence="1">cv. IRGC 105608</strain>
    </source>
</reference>
<dbReference type="PANTHER" id="PTHR35690">
    <property type="entry name" value="OS01G0363500 PROTEIN"/>
    <property type="match status" value="1"/>
</dbReference>
<evidence type="ECO:0000313" key="1">
    <source>
        <dbReference type="EnsemblPlants" id="OBART09G02670.1"/>
    </source>
</evidence>
<sequence>MRTSDAHGGRRANGGAVKVMAAASQWTTFLVPVRPARVDLLPGNAGCRPSWLDLPALRRAWDNRSWCDFAPVATTNLNLVNFDALLACAIQQMSLMVSPNNPCIIEDKDDLVAEDTNHALYLQGTSACTVYLSRRSYCEGGDISLQASVKVLKEVTKTRKVPVLEVPLALTKIKKANLETSSFFETLRGTEFPVRTWMRIFVKVRNRCMIACKSS</sequence>
<accession>A0A0D3H4A6</accession>
<reference evidence="1" key="2">
    <citation type="submission" date="2015-03" db="UniProtKB">
        <authorList>
            <consortium name="EnsemblPlants"/>
        </authorList>
    </citation>
    <scope>IDENTIFICATION</scope>
</reference>
<dbReference type="PaxDb" id="65489-OBART09G02670.1"/>
<dbReference type="PANTHER" id="PTHR35690:SF1">
    <property type="entry name" value="OS01G0363500 PROTEIN"/>
    <property type="match status" value="1"/>
</dbReference>
<keyword evidence="2" id="KW-1185">Reference proteome</keyword>
<name>A0A0D3H4A6_9ORYZ</name>
<dbReference type="STRING" id="65489.A0A0D3H4A6"/>
<dbReference type="AlphaFoldDB" id="A0A0D3H4A6"/>
<dbReference type="Proteomes" id="UP000026960">
    <property type="component" value="Chromosome 9"/>
</dbReference>
<dbReference type="EnsemblPlants" id="OBART09G02670.1">
    <property type="protein sequence ID" value="OBART09G02670.1"/>
    <property type="gene ID" value="OBART09G02670"/>
</dbReference>